<reference evidence="2" key="2">
    <citation type="submission" date="2015-01" db="EMBL/GenBank/DDBJ databases">
        <title>Evolutionary Origins and Diversification of the Mycorrhizal Mutualists.</title>
        <authorList>
            <consortium name="DOE Joint Genome Institute"/>
            <consortium name="Mycorrhizal Genomics Consortium"/>
            <person name="Kohler A."/>
            <person name="Kuo A."/>
            <person name="Nagy L.G."/>
            <person name="Floudas D."/>
            <person name="Copeland A."/>
            <person name="Barry K.W."/>
            <person name="Cichocki N."/>
            <person name="Veneault-Fourrey C."/>
            <person name="LaButti K."/>
            <person name="Lindquist E.A."/>
            <person name="Lipzen A."/>
            <person name="Lundell T."/>
            <person name="Morin E."/>
            <person name="Murat C."/>
            <person name="Riley R."/>
            <person name="Ohm R."/>
            <person name="Sun H."/>
            <person name="Tunlid A."/>
            <person name="Henrissat B."/>
            <person name="Grigoriev I.V."/>
            <person name="Hibbett D.S."/>
            <person name="Martin F."/>
        </authorList>
    </citation>
    <scope>NUCLEOTIDE SEQUENCE [LARGE SCALE GENOMIC DNA]</scope>
    <source>
        <strain evidence="2">UH-Slu-Lm8-n1</strain>
    </source>
</reference>
<dbReference type="Proteomes" id="UP000054485">
    <property type="component" value="Unassembled WGS sequence"/>
</dbReference>
<dbReference type="HOGENOM" id="CLU_998107_0_0_1"/>
<dbReference type="STRING" id="930992.A0A0D0A4P3"/>
<dbReference type="EMBL" id="KN835179">
    <property type="protein sequence ID" value="KIK45050.1"/>
    <property type="molecule type" value="Genomic_DNA"/>
</dbReference>
<gene>
    <name evidence="1" type="ORF">CY34DRAFT_10634</name>
</gene>
<evidence type="ECO:0000313" key="1">
    <source>
        <dbReference type="EMBL" id="KIK45050.1"/>
    </source>
</evidence>
<accession>A0A0D0A4P3</accession>
<organism evidence="1 2">
    <name type="scientific">Suillus luteus UH-Slu-Lm8-n1</name>
    <dbReference type="NCBI Taxonomy" id="930992"/>
    <lineage>
        <taxon>Eukaryota</taxon>
        <taxon>Fungi</taxon>
        <taxon>Dikarya</taxon>
        <taxon>Basidiomycota</taxon>
        <taxon>Agaricomycotina</taxon>
        <taxon>Agaricomycetes</taxon>
        <taxon>Agaricomycetidae</taxon>
        <taxon>Boletales</taxon>
        <taxon>Suillineae</taxon>
        <taxon>Suillaceae</taxon>
        <taxon>Suillus</taxon>
    </lineage>
</organism>
<reference evidence="1 2" key="1">
    <citation type="submission" date="2014-04" db="EMBL/GenBank/DDBJ databases">
        <authorList>
            <consortium name="DOE Joint Genome Institute"/>
            <person name="Kuo A."/>
            <person name="Ruytinx J."/>
            <person name="Rineau F."/>
            <person name="Colpaert J."/>
            <person name="Kohler A."/>
            <person name="Nagy L.G."/>
            <person name="Floudas D."/>
            <person name="Copeland A."/>
            <person name="Barry K.W."/>
            <person name="Cichocki N."/>
            <person name="Veneault-Fourrey C."/>
            <person name="LaButti K."/>
            <person name="Lindquist E.A."/>
            <person name="Lipzen A."/>
            <person name="Lundell T."/>
            <person name="Morin E."/>
            <person name="Murat C."/>
            <person name="Sun H."/>
            <person name="Tunlid A."/>
            <person name="Henrissat B."/>
            <person name="Grigoriev I.V."/>
            <person name="Hibbett D.S."/>
            <person name="Martin F."/>
            <person name="Nordberg H.P."/>
            <person name="Cantor M.N."/>
            <person name="Hua S.X."/>
        </authorList>
    </citation>
    <scope>NUCLEOTIDE SEQUENCE [LARGE SCALE GENOMIC DNA]</scope>
    <source>
        <strain evidence="1 2">UH-Slu-Lm8-n1</strain>
    </source>
</reference>
<sequence>MSDSLHGAFRPRDLQIPEQLESVPTGVDLEMEGVEENMNVSDYRDGLDRFIPSSLLARTSPTVSQLEGSDSQQKMFTPPYPFPNMTVHRLMSWMNSGGALLSETKVSRLVKDVILAEDFDPKHLENFSVKRSLRELDRDADGKKITFPDDWIEADVTINIPTKSKEDGPRPYTIPGFHYRPLVEVMRAAFADIQAQAFHLFPFKRLWKDLLDGHEEWIFDELYTSDAWLEAQDHIQKLPREPGCSLERVIAGLMLFPTRLIWQTLGLPRPGRYTYISEI</sequence>
<protein>
    <submittedName>
        <fullName evidence="1">Unplaced genomic scaffold CY34scaffold_48, whole genome shotgun sequence</fullName>
    </submittedName>
</protein>
<proteinExistence type="predicted"/>
<dbReference type="OrthoDB" id="3208495at2759"/>
<name>A0A0D0A4P3_9AGAM</name>
<dbReference type="AlphaFoldDB" id="A0A0D0A4P3"/>
<evidence type="ECO:0000313" key="2">
    <source>
        <dbReference type="Proteomes" id="UP000054485"/>
    </source>
</evidence>
<dbReference type="InParanoid" id="A0A0D0A4P3"/>
<keyword evidence="2" id="KW-1185">Reference proteome</keyword>